<dbReference type="InterPro" id="IPR001314">
    <property type="entry name" value="Peptidase_S1A"/>
</dbReference>
<dbReference type="PANTHER" id="PTHR24256">
    <property type="entry name" value="TRYPTASE-RELATED"/>
    <property type="match status" value="1"/>
</dbReference>
<reference evidence="8 9" key="1">
    <citation type="submission" date="2024-03" db="EMBL/GenBank/DDBJ databases">
        <title>Adaptation during the transition from Ophiocordyceps entomopathogen to insect associate is accompanied by gene loss and intensified selection.</title>
        <authorList>
            <person name="Ward C.M."/>
            <person name="Onetto C.A."/>
            <person name="Borneman A.R."/>
        </authorList>
    </citation>
    <scope>NUCLEOTIDE SEQUENCE [LARGE SCALE GENOMIC DNA]</scope>
    <source>
        <strain evidence="8">AWRI1</strain>
        <tissue evidence="8">Single Adult Female</tissue>
    </source>
</reference>
<feature type="chain" id="PRO_5042927732" description="Peptidase S1 domain-containing protein" evidence="6">
    <location>
        <begin position="22"/>
        <end position="1220"/>
    </location>
</feature>
<gene>
    <name evidence="8" type="ORF">V9T40_013686</name>
</gene>
<feature type="domain" description="Peptidase S1" evidence="7">
    <location>
        <begin position="572"/>
        <end position="846"/>
    </location>
</feature>
<dbReference type="Pfam" id="PF00089">
    <property type="entry name" value="Trypsin"/>
    <property type="match status" value="3"/>
</dbReference>
<evidence type="ECO:0000256" key="3">
    <source>
        <dbReference type="ARBA" id="ARBA00023180"/>
    </source>
</evidence>
<keyword evidence="2" id="KW-1015">Disulfide bond</keyword>
<sequence length="1220" mass="133614">MHLSMYLNSVFFVFVTLYSHTRIISDAKTTIVPETPSKRNSEKILFRNGADQIFGNSQSTPTNSNDNSTEVCVAASQCDQNAQANNYGSRLIKDRNKFFDCPIDMVKCPANNVLPKLTTTPSPTSAPSVPQNCRCTPTGYCKGGFRAGIIQSRSFQCDVTEVCCPPNLIRPVFDLSTQPPSTTIECGIKKEVVIERTLGDTETVLGEFPWMVVILERENNKEKVKCGASLVSTNLVLTAAHCVQGRNMSSFIVRAGEYNLDLASEQLPHQDREIKNISMHHAFFRKLLLNDLAIIEVIEPFQYSSNVAPICLPLMNSPYSPENTSIYDLSQCVATGWGSKDSDDNIGRNTLGKIEMKIIPSDQCVTMLRKSPLGPEFTLHPSFICAMGKPGTDTCKGDGGGPLVCPLRSNPNKYVQVGVIAGGLKCTSPFPSLYASLLHNSSAWIADEIYFKNIFSQADPKEKDITVTFPGSLGGPSSYRQKPRKPVTNGTIITTRFGDDGSPKEQCQCISFWLCDATKLYDDPNDPKTNSCSEHQVCCPKADVIKKETNENGTPPPKEGYTPSTDKPSSELTGGESSKPSCVCVPPTHCVNYGQDENSEFGEFPWMSLILKKTSEGVAVVCGASLLAADLLLTAAHCVDKIDKESLIIRVGEHDTYLPSNLEKAPHEDGYVADIYIPNDYRADVAFNDLAIIKVKEPFQFRENVVPICSPLSSPEYGSPDIYDPHRCLATGWGKDAYSKSAKLSKVLKKVDLLIVPNEECQRALRKTRLGSTFTLHESFICAGGQPGKDTCKGDGGGPLICALKSDPTRYVQVGVTSWGIDCAKNYPAVYASVLYNKDWLRTEPNLHSIFERSIFPDCPIDMVKCPANNVLPKLSTTPSPTSAPSVPQDCRCTPPGYCKGGFRGGIIQSRLFQCDVTEVCCPTNLIKPVFNLPTQPPSTTIECGIKREVLSERISGGTETVLGEFPWMVVILVRENNKEKVKCGASLVSTNLVLTAAHCVQNMSSFIIRAGEYNLDLASKQLPHQDRDIKNISMHHAFFREHLLNDLAIIEVTEPFQYSSNVAPICLPLKKSPYSPEDTSVYDLSRCVATGWGSKDSDDPIGRNTLGKIEMKIIPSDQCVTMLRRSPLGPQFTLHPSFICAMGKPGTDTCKGDGGGPLVCPLRSNPNKYVQVGVIAGGLKCTSPFPSLYASLLHNSSAWIADEIYFKNIFSQADPKEKE</sequence>
<dbReference type="PROSITE" id="PS00134">
    <property type="entry name" value="TRYPSIN_HIS"/>
    <property type="match status" value="3"/>
</dbReference>
<comment type="caution">
    <text evidence="8">The sequence shown here is derived from an EMBL/GenBank/DDBJ whole genome shotgun (WGS) entry which is preliminary data.</text>
</comment>
<dbReference type="GO" id="GO:0006508">
    <property type="term" value="P:proteolysis"/>
    <property type="evidence" value="ECO:0007669"/>
    <property type="project" value="InterPro"/>
</dbReference>
<dbReference type="EMBL" id="JBBCAQ010000033">
    <property type="protein sequence ID" value="KAK7582241.1"/>
    <property type="molecule type" value="Genomic_DNA"/>
</dbReference>
<feature type="region of interest" description="Disordered" evidence="5">
    <location>
        <begin position="466"/>
        <end position="489"/>
    </location>
</feature>
<protein>
    <recommendedName>
        <fullName evidence="7">Peptidase S1 domain-containing protein</fullName>
    </recommendedName>
</protein>
<evidence type="ECO:0000256" key="5">
    <source>
        <dbReference type="SAM" id="MobiDB-lite"/>
    </source>
</evidence>
<evidence type="ECO:0000256" key="6">
    <source>
        <dbReference type="SAM" id="SignalP"/>
    </source>
</evidence>
<evidence type="ECO:0000313" key="8">
    <source>
        <dbReference type="EMBL" id="KAK7582241.1"/>
    </source>
</evidence>
<evidence type="ECO:0000313" key="9">
    <source>
        <dbReference type="Proteomes" id="UP001367676"/>
    </source>
</evidence>
<name>A0AAN9TFF0_9HEMI</name>
<dbReference type="InterPro" id="IPR018114">
    <property type="entry name" value="TRYPSIN_HIS"/>
</dbReference>
<keyword evidence="9" id="KW-1185">Reference proteome</keyword>
<dbReference type="GO" id="GO:0004252">
    <property type="term" value="F:serine-type endopeptidase activity"/>
    <property type="evidence" value="ECO:0007669"/>
    <property type="project" value="InterPro"/>
</dbReference>
<dbReference type="CDD" id="cd00190">
    <property type="entry name" value="Tryp_SPc"/>
    <property type="match status" value="3"/>
</dbReference>
<keyword evidence="3" id="KW-0325">Glycoprotein</keyword>
<evidence type="ECO:0000256" key="2">
    <source>
        <dbReference type="ARBA" id="ARBA00023157"/>
    </source>
</evidence>
<feature type="compositionally biased region" description="Polar residues" evidence="5">
    <location>
        <begin position="562"/>
        <end position="580"/>
    </location>
</feature>
<feature type="signal peptide" evidence="6">
    <location>
        <begin position="1"/>
        <end position="21"/>
    </location>
</feature>
<dbReference type="InterPro" id="IPR043504">
    <property type="entry name" value="Peptidase_S1_PA_chymotrypsin"/>
</dbReference>
<evidence type="ECO:0000259" key="7">
    <source>
        <dbReference type="PROSITE" id="PS50240"/>
    </source>
</evidence>
<evidence type="ECO:0000256" key="4">
    <source>
        <dbReference type="ARBA" id="ARBA00024195"/>
    </source>
</evidence>
<dbReference type="SMART" id="SM00020">
    <property type="entry name" value="Tryp_SPc"/>
    <property type="match status" value="3"/>
</dbReference>
<dbReference type="AlphaFoldDB" id="A0AAN9TFF0"/>
<dbReference type="FunFam" id="2.40.10.10:FF:000002">
    <property type="entry name" value="Transmembrane protease serine"/>
    <property type="match status" value="1"/>
</dbReference>
<dbReference type="Proteomes" id="UP001367676">
    <property type="component" value="Unassembled WGS sequence"/>
</dbReference>
<evidence type="ECO:0000256" key="1">
    <source>
        <dbReference type="ARBA" id="ARBA00022729"/>
    </source>
</evidence>
<organism evidence="8 9">
    <name type="scientific">Parthenolecanium corni</name>
    <dbReference type="NCBI Taxonomy" id="536013"/>
    <lineage>
        <taxon>Eukaryota</taxon>
        <taxon>Metazoa</taxon>
        <taxon>Ecdysozoa</taxon>
        <taxon>Arthropoda</taxon>
        <taxon>Hexapoda</taxon>
        <taxon>Insecta</taxon>
        <taxon>Pterygota</taxon>
        <taxon>Neoptera</taxon>
        <taxon>Paraneoptera</taxon>
        <taxon>Hemiptera</taxon>
        <taxon>Sternorrhyncha</taxon>
        <taxon>Coccoidea</taxon>
        <taxon>Coccidae</taxon>
        <taxon>Parthenolecanium</taxon>
    </lineage>
</organism>
<keyword evidence="1 6" id="KW-0732">Signal</keyword>
<feature type="domain" description="Peptidase S1" evidence="7">
    <location>
        <begin position="197"/>
        <end position="450"/>
    </location>
</feature>
<comment type="similarity">
    <text evidence="4">Belongs to the peptidase S1 family. CLIP subfamily.</text>
</comment>
<dbReference type="InterPro" id="IPR009003">
    <property type="entry name" value="Peptidase_S1_PA"/>
</dbReference>
<dbReference type="InterPro" id="IPR051487">
    <property type="entry name" value="Ser/Thr_Proteases_Immune/Dev"/>
</dbReference>
<dbReference type="InterPro" id="IPR001254">
    <property type="entry name" value="Trypsin_dom"/>
</dbReference>
<proteinExistence type="inferred from homology"/>
<accession>A0AAN9TFF0</accession>
<dbReference type="FunFam" id="2.40.10.10:FF:000028">
    <property type="entry name" value="Serine protease easter"/>
    <property type="match status" value="2"/>
</dbReference>
<dbReference type="PROSITE" id="PS50240">
    <property type="entry name" value="TRYPSIN_DOM"/>
    <property type="match status" value="3"/>
</dbReference>
<dbReference type="PRINTS" id="PR00722">
    <property type="entry name" value="CHYMOTRYPSIN"/>
</dbReference>
<dbReference type="SUPFAM" id="SSF50494">
    <property type="entry name" value="Trypsin-like serine proteases"/>
    <property type="match status" value="3"/>
</dbReference>
<dbReference type="Gene3D" id="2.40.10.10">
    <property type="entry name" value="Trypsin-like serine proteases"/>
    <property type="match status" value="5"/>
</dbReference>
<feature type="domain" description="Peptidase S1" evidence="7">
    <location>
        <begin position="955"/>
        <end position="1206"/>
    </location>
</feature>
<feature type="region of interest" description="Disordered" evidence="5">
    <location>
        <begin position="548"/>
        <end position="580"/>
    </location>
</feature>